<dbReference type="AlphaFoldDB" id="A0AAU8KE29"/>
<gene>
    <name evidence="2" type="ORF">R1Y80_09660</name>
</gene>
<evidence type="ECO:0000256" key="1">
    <source>
        <dbReference type="SAM" id="MobiDB-lite"/>
    </source>
</evidence>
<protein>
    <submittedName>
        <fullName evidence="2">Uncharacterized protein</fullName>
    </submittedName>
</protein>
<accession>A0AAU8KE29</accession>
<dbReference type="RefSeq" id="WP_354596806.1">
    <property type="nucleotide sequence ID" value="NZ_CP136798.1"/>
</dbReference>
<proteinExistence type="predicted"/>
<name>A0AAU8KE29_9ACTN</name>
<evidence type="ECO:0000313" key="2">
    <source>
        <dbReference type="EMBL" id="XCN13902.1"/>
    </source>
</evidence>
<dbReference type="EMBL" id="CP136798">
    <property type="protein sequence ID" value="XCN13902.1"/>
    <property type="molecule type" value="Genomic_DNA"/>
</dbReference>
<feature type="region of interest" description="Disordered" evidence="1">
    <location>
        <begin position="114"/>
        <end position="136"/>
    </location>
</feature>
<sequence length="136" mass="14922">MSAHREPVPGRYYAESTPGWVTLDVAALVDNNTHDLLELLAGDEFFERFMAMAAPLVDAAGEGAPDRLEFEQLKDDLVALLATRVRMTGQQARRVGARTYRLGVQVSAEEDAASAPDVPAVSLRKAPAQRDRRWTA</sequence>
<organism evidence="2">
    <name type="scientific">Streptomyces sp. JL1001</name>
    <dbReference type="NCBI Taxonomy" id="3078227"/>
    <lineage>
        <taxon>Bacteria</taxon>
        <taxon>Bacillati</taxon>
        <taxon>Actinomycetota</taxon>
        <taxon>Actinomycetes</taxon>
        <taxon>Kitasatosporales</taxon>
        <taxon>Streptomycetaceae</taxon>
        <taxon>Streptomyces</taxon>
    </lineage>
</organism>
<reference evidence="2" key="1">
    <citation type="submission" date="2023-10" db="EMBL/GenBank/DDBJ databases">
        <title>Complete genome sequence of Streptomyces sp. JL1001.</title>
        <authorList>
            <person name="Jiang L."/>
        </authorList>
    </citation>
    <scope>NUCLEOTIDE SEQUENCE</scope>
    <source>
        <strain evidence="2">JL1001</strain>
    </source>
</reference>